<dbReference type="GeneID" id="104778578"/>
<feature type="region of interest" description="Disordered" evidence="1">
    <location>
        <begin position="1"/>
        <end position="29"/>
    </location>
</feature>
<dbReference type="Gene3D" id="2.30.30.140">
    <property type="match status" value="1"/>
</dbReference>
<accession>A0ABM0YID6</accession>
<dbReference type="RefSeq" id="XP_010501332.1">
    <property type="nucleotide sequence ID" value="XM_010503030.2"/>
</dbReference>
<evidence type="ECO:0000313" key="2">
    <source>
        <dbReference type="Proteomes" id="UP000694864"/>
    </source>
</evidence>
<dbReference type="Proteomes" id="UP000694864">
    <property type="component" value="Chromosome 3"/>
</dbReference>
<feature type="region of interest" description="Disordered" evidence="1">
    <location>
        <begin position="119"/>
        <end position="152"/>
    </location>
</feature>
<proteinExistence type="predicted"/>
<organism evidence="2 3">
    <name type="scientific">Camelina sativa</name>
    <name type="common">False flax</name>
    <name type="synonym">Myagrum sativum</name>
    <dbReference type="NCBI Taxonomy" id="90675"/>
    <lineage>
        <taxon>Eukaryota</taxon>
        <taxon>Viridiplantae</taxon>
        <taxon>Streptophyta</taxon>
        <taxon>Embryophyta</taxon>
        <taxon>Tracheophyta</taxon>
        <taxon>Spermatophyta</taxon>
        <taxon>Magnoliopsida</taxon>
        <taxon>eudicotyledons</taxon>
        <taxon>Gunneridae</taxon>
        <taxon>Pentapetalae</taxon>
        <taxon>rosids</taxon>
        <taxon>malvids</taxon>
        <taxon>Brassicales</taxon>
        <taxon>Brassicaceae</taxon>
        <taxon>Camelineae</taxon>
        <taxon>Camelina</taxon>
    </lineage>
</organism>
<feature type="compositionally biased region" description="Acidic residues" evidence="1">
    <location>
        <begin position="128"/>
        <end position="137"/>
    </location>
</feature>
<protein>
    <submittedName>
        <fullName evidence="3">Histone-lysine N-methyltransferase ATX2-like</fullName>
    </submittedName>
</protein>
<feature type="compositionally biased region" description="Basic and acidic residues" evidence="1">
    <location>
        <begin position="19"/>
        <end position="29"/>
    </location>
</feature>
<reference evidence="3" key="2">
    <citation type="submission" date="2025-08" db="UniProtKB">
        <authorList>
            <consortium name="RefSeq"/>
        </authorList>
    </citation>
    <scope>IDENTIFICATION</scope>
    <source>
        <tissue evidence="3">Leaf</tissue>
    </source>
</reference>
<evidence type="ECO:0000313" key="3">
    <source>
        <dbReference type="RefSeq" id="XP_010501332.1"/>
    </source>
</evidence>
<evidence type="ECO:0000256" key="1">
    <source>
        <dbReference type="SAM" id="MobiDB-lite"/>
    </source>
</evidence>
<keyword evidence="2" id="KW-1185">Reference proteome</keyword>
<gene>
    <name evidence="3" type="primary">LOC104778578</name>
</gene>
<reference evidence="2" key="1">
    <citation type="journal article" date="2014" name="Nat. Commun.">
        <title>The emerging biofuel crop Camelina sativa retains a highly undifferentiated hexaploid genome structure.</title>
        <authorList>
            <person name="Kagale S."/>
            <person name="Koh C."/>
            <person name="Nixon J."/>
            <person name="Bollina V."/>
            <person name="Clarke W.E."/>
            <person name="Tuteja R."/>
            <person name="Spillane C."/>
            <person name="Robinson S.J."/>
            <person name="Links M.G."/>
            <person name="Clarke C."/>
            <person name="Higgins E.E."/>
            <person name="Huebert T."/>
            <person name="Sharpe A.G."/>
            <person name="Parkin I.A."/>
        </authorList>
    </citation>
    <scope>NUCLEOTIDE SEQUENCE [LARGE SCALE GENOMIC DNA]</scope>
    <source>
        <strain evidence="2">cv. DH55</strain>
    </source>
</reference>
<dbReference type="SUPFAM" id="SSF63748">
    <property type="entry name" value="Tudor/PWWP/MBT"/>
    <property type="match status" value="1"/>
</dbReference>
<dbReference type="CDD" id="cd20404">
    <property type="entry name" value="Tudor_Agenet_AtEML-like"/>
    <property type="match status" value="1"/>
</dbReference>
<sequence length="331" mass="37372">MISMSCISKPLEEEEEEDTQSKIELNDHHHAESDLPVRYASLESVYSVSSSSSSLCRISAPTASSSHKQFSHADGGFELRSHRRPDIVHVYCRRKRRSRKRRESFVELAISQNVGVEQKGGIVKTETTEEEEEEEEEEKKKPKRRRVGNGELMNLGVDSTTLSISDTPGLRGCRIKAVCSGSKQNGSSRKKKSFVKNQDKVLTASATAKKWVRLSYDGVDPTTFIGLQCKVFWPLDAVWYPGSIIGYNVETKHHIVKYGDGDGEELALRREKIKFLISRDEMELLNMKFGTNDVAVDGQDYDELVILAASFEECQDFEPRDIIWAKLTGKC</sequence>
<name>A0ABM0YID6_CAMSA</name>